<evidence type="ECO:0000259" key="6">
    <source>
        <dbReference type="Pfam" id="PF12698"/>
    </source>
</evidence>
<dbReference type="OrthoDB" id="86058at2157"/>
<name>A0A100XZD8_9EURY</name>
<proteinExistence type="predicted"/>
<dbReference type="STRING" id="227598.APY94_01820"/>
<sequence length="234" mass="26779">MSFVRKFAAIYRTDLKLLRRDPMLLYSVAMTLILLFVVRYFKDRMGELYYGIALFVLIFLPMIFGMIPGFMMADEKEEKTVQALQVIPISSEAFLVYRLTWASLVTAVFAVIAPGILGLEISWKGVLALVVLFLLEVWIYGLIITVFADSRMQALTVSKVIGWLLILPVAIKLVVLWRDLSTDWSKLTAFLPTYWTYRVFEGIALADYGDFPVAVVVHLAWLVPLVVLFRRRVL</sequence>
<feature type="domain" description="ABC-2 type transporter transmembrane" evidence="6">
    <location>
        <begin position="49"/>
        <end position="229"/>
    </location>
</feature>
<dbReference type="GO" id="GO:0140359">
    <property type="term" value="F:ABC-type transporter activity"/>
    <property type="evidence" value="ECO:0007669"/>
    <property type="project" value="InterPro"/>
</dbReference>
<dbReference type="EMBL" id="LLYW01000004">
    <property type="protein sequence ID" value="KUH34573.1"/>
    <property type="molecule type" value="Genomic_DNA"/>
</dbReference>
<protein>
    <submittedName>
        <fullName evidence="7">Permease</fullName>
    </submittedName>
</protein>
<evidence type="ECO:0000313" key="7">
    <source>
        <dbReference type="EMBL" id="KUH34573.1"/>
    </source>
</evidence>
<dbReference type="RefSeq" id="WP_058938008.1">
    <property type="nucleotide sequence ID" value="NZ_LLYW01000004.1"/>
</dbReference>
<evidence type="ECO:0000256" key="2">
    <source>
        <dbReference type="ARBA" id="ARBA00022692"/>
    </source>
</evidence>
<accession>A0A100XZD8</accession>
<keyword evidence="3 5" id="KW-1133">Transmembrane helix</keyword>
<organism evidence="7 8">
    <name type="scientific">Thermococcus celericrescens</name>
    <dbReference type="NCBI Taxonomy" id="227598"/>
    <lineage>
        <taxon>Archaea</taxon>
        <taxon>Methanobacteriati</taxon>
        <taxon>Methanobacteriota</taxon>
        <taxon>Thermococci</taxon>
        <taxon>Thermococcales</taxon>
        <taxon>Thermococcaceae</taxon>
        <taxon>Thermococcus</taxon>
    </lineage>
</organism>
<comment type="subcellular location">
    <subcellularLocation>
        <location evidence="1">Membrane</location>
        <topology evidence="1">Multi-pass membrane protein</topology>
    </subcellularLocation>
</comment>
<dbReference type="GO" id="GO:0016020">
    <property type="term" value="C:membrane"/>
    <property type="evidence" value="ECO:0007669"/>
    <property type="project" value="UniProtKB-SubCell"/>
</dbReference>
<feature type="transmembrane region" description="Helical" evidence="5">
    <location>
        <begin position="94"/>
        <end position="119"/>
    </location>
</feature>
<evidence type="ECO:0000256" key="1">
    <source>
        <dbReference type="ARBA" id="ARBA00004141"/>
    </source>
</evidence>
<feature type="transmembrane region" description="Helical" evidence="5">
    <location>
        <begin position="48"/>
        <end position="73"/>
    </location>
</feature>
<feature type="transmembrane region" description="Helical" evidence="5">
    <location>
        <begin position="125"/>
        <end position="148"/>
    </location>
</feature>
<evidence type="ECO:0000256" key="4">
    <source>
        <dbReference type="ARBA" id="ARBA00023136"/>
    </source>
</evidence>
<evidence type="ECO:0000256" key="5">
    <source>
        <dbReference type="SAM" id="Phobius"/>
    </source>
</evidence>
<keyword evidence="2 5" id="KW-0812">Transmembrane</keyword>
<reference evidence="7 8" key="1">
    <citation type="submission" date="2015-10" db="EMBL/GenBank/DDBJ databases">
        <title>Draft genome sequence of Thermococcus celericrescens strain DSM 17994.</title>
        <authorList>
            <person name="Hong S.-J."/>
            <person name="Park C.-E."/>
            <person name="Shin J.-H."/>
        </authorList>
    </citation>
    <scope>NUCLEOTIDE SEQUENCE [LARGE SCALE GENOMIC DNA]</scope>
    <source>
        <strain evidence="7 8">DSM 17994</strain>
    </source>
</reference>
<dbReference type="AlphaFoldDB" id="A0A100XZD8"/>
<dbReference type="Pfam" id="PF12698">
    <property type="entry name" value="ABC2_membrane_3"/>
    <property type="match status" value="1"/>
</dbReference>
<evidence type="ECO:0000313" key="8">
    <source>
        <dbReference type="Proteomes" id="UP000053462"/>
    </source>
</evidence>
<comment type="caution">
    <text evidence="7">The sequence shown here is derived from an EMBL/GenBank/DDBJ whole genome shotgun (WGS) entry which is preliminary data.</text>
</comment>
<keyword evidence="8" id="KW-1185">Reference proteome</keyword>
<dbReference type="InterPro" id="IPR013525">
    <property type="entry name" value="ABC2_TM"/>
</dbReference>
<dbReference type="Proteomes" id="UP000053462">
    <property type="component" value="Unassembled WGS sequence"/>
</dbReference>
<feature type="transmembrane region" description="Helical" evidence="5">
    <location>
        <begin position="160"/>
        <end position="177"/>
    </location>
</feature>
<feature type="transmembrane region" description="Helical" evidence="5">
    <location>
        <begin position="211"/>
        <end position="229"/>
    </location>
</feature>
<evidence type="ECO:0000256" key="3">
    <source>
        <dbReference type="ARBA" id="ARBA00022989"/>
    </source>
</evidence>
<feature type="transmembrane region" description="Helical" evidence="5">
    <location>
        <begin position="23"/>
        <end position="42"/>
    </location>
</feature>
<keyword evidence="4 5" id="KW-0472">Membrane</keyword>
<gene>
    <name evidence="7" type="ORF">APY94_01820</name>
</gene>